<evidence type="ECO:0000256" key="3">
    <source>
        <dbReference type="SAM" id="MobiDB-lite"/>
    </source>
</evidence>
<organism evidence="4 5">
    <name type="scientific">Argiope bruennichi</name>
    <name type="common">Wasp spider</name>
    <name type="synonym">Aranea bruennichi</name>
    <dbReference type="NCBI Taxonomy" id="94029"/>
    <lineage>
        <taxon>Eukaryota</taxon>
        <taxon>Metazoa</taxon>
        <taxon>Ecdysozoa</taxon>
        <taxon>Arthropoda</taxon>
        <taxon>Chelicerata</taxon>
        <taxon>Arachnida</taxon>
        <taxon>Araneae</taxon>
        <taxon>Araneomorphae</taxon>
        <taxon>Entelegynae</taxon>
        <taxon>Araneoidea</taxon>
        <taxon>Araneidae</taxon>
        <taxon>Argiope</taxon>
    </lineage>
</organism>
<dbReference type="CDD" id="cd01310">
    <property type="entry name" value="TatD_DNAse"/>
    <property type="match status" value="1"/>
</dbReference>
<dbReference type="GO" id="GO:0016788">
    <property type="term" value="F:hydrolase activity, acting on ester bonds"/>
    <property type="evidence" value="ECO:0007669"/>
    <property type="project" value="InterPro"/>
</dbReference>
<proteinExistence type="inferred from homology"/>
<dbReference type="InterPro" id="IPR001130">
    <property type="entry name" value="TatD-like"/>
</dbReference>
<dbReference type="PANTHER" id="PTHR46363">
    <property type="entry name" value="DEOXYRIBONUCLEASE TATDN2-RELATED"/>
    <property type="match status" value="1"/>
</dbReference>
<dbReference type="InterPro" id="IPR032466">
    <property type="entry name" value="Metal_Hydrolase"/>
</dbReference>
<dbReference type="PROSITE" id="PS01137">
    <property type="entry name" value="TATD_1"/>
    <property type="match status" value="1"/>
</dbReference>
<dbReference type="Pfam" id="PF01026">
    <property type="entry name" value="TatD_DNase"/>
    <property type="match status" value="1"/>
</dbReference>
<dbReference type="Gene3D" id="3.20.20.140">
    <property type="entry name" value="Metal-dependent hydrolases"/>
    <property type="match status" value="1"/>
</dbReference>
<dbReference type="PROSITE" id="PS01091">
    <property type="entry name" value="TATD_3"/>
    <property type="match status" value="1"/>
</dbReference>
<dbReference type="PANTHER" id="PTHR46363:SF1">
    <property type="entry name" value="DEOXYRIBONUCLEASE TATDN2-RELATED"/>
    <property type="match status" value="1"/>
</dbReference>
<accession>A0A8T0E6D0</accession>
<protein>
    <submittedName>
        <fullName evidence="4">Putative deoxyribonuclease TATDN2 like protein</fullName>
    </submittedName>
</protein>
<dbReference type="SUPFAM" id="SSF51556">
    <property type="entry name" value="Metallo-dependent hydrolases"/>
    <property type="match status" value="1"/>
</dbReference>
<reference evidence="4" key="1">
    <citation type="journal article" date="2020" name="bioRxiv">
        <title>Chromosome-level reference genome of the European wasp spider Argiope bruennichi: a resource for studies on range expansion and evolutionary adaptation.</title>
        <authorList>
            <person name="Sheffer M.M."/>
            <person name="Hoppe A."/>
            <person name="Krehenwinkel H."/>
            <person name="Uhl G."/>
            <person name="Kuss A.W."/>
            <person name="Jensen L."/>
            <person name="Jensen C."/>
            <person name="Gillespie R.G."/>
            <person name="Hoff K.J."/>
            <person name="Prost S."/>
        </authorList>
    </citation>
    <scope>NUCLEOTIDE SEQUENCE</scope>
</reference>
<evidence type="ECO:0000256" key="1">
    <source>
        <dbReference type="ARBA" id="ARBA00009275"/>
    </source>
</evidence>
<reference evidence="4" key="2">
    <citation type="submission" date="2020-06" db="EMBL/GenBank/DDBJ databases">
        <authorList>
            <person name="Sheffer M."/>
        </authorList>
    </citation>
    <scope>NUCLEOTIDE SEQUENCE</scope>
</reference>
<feature type="compositionally biased region" description="Basic and acidic residues" evidence="3">
    <location>
        <begin position="141"/>
        <end position="154"/>
    </location>
</feature>
<feature type="region of interest" description="Disordered" evidence="3">
    <location>
        <begin position="53"/>
        <end position="77"/>
    </location>
</feature>
<dbReference type="AlphaFoldDB" id="A0A8T0E6D0"/>
<sequence length="490" mass="56390">MNTNLSRSSDVSKNPSSKECCELFSSSLNSTSEKIRYPSFGLNNCKKESVLKSKENEMNESSVIPFTGSPRSRDGNALKTFATPTSARKTEMFTKSSSTPLKRSFSMIENDNDEETGPFTPKTSIKRIQENLNRKSLPAKAETELHTSSKDYSDKQIQNRRRSYPFAKSPYHSPTAKQNFRSFRTDQTPYSPGQNALHQQKRRRFNLPYYDAFSLMSLESESGFIDSHCHLDFIFQRQNYEGTYSEYQKEHEHTFPKSYRGCVAIFCNPFTFSKKDMWGKFLEEDNVWASFGCHPHNAKDYNDYIEKSLYAALKHSKVRALGEIGLDYSNRNNCMKTVQFEAFRRQLKIALEKQLPVVIHCREAHEDAMGIIKEILPIDYTIHLHCFTDTWEWAQKWLNEFPNLCIGITNVVTFPSAESVHEVAKNIPLNRLLLETDAPYFIPKRGCQGMRWSHPGLAIHVAAQIAALKNIPIEKVLQSTRSNTKRVYNI</sequence>
<keyword evidence="5" id="KW-1185">Reference proteome</keyword>
<evidence type="ECO:0000313" key="4">
    <source>
        <dbReference type="EMBL" id="KAF8766890.1"/>
    </source>
</evidence>
<comment type="similarity">
    <text evidence="1">Belongs to the metallo-dependent hydrolases superfamily. TatD-type hydrolase family.</text>
</comment>
<dbReference type="EMBL" id="JABXBU010002230">
    <property type="protein sequence ID" value="KAF8766890.1"/>
    <property type="molecule type" value="Genomic_DNA"/>
</dbReference>
<dbReference type="Proteomes" id="UP000807504">
    <property type="component" value="Unassembled WGS sequence"/>
</dbReference>
<dbReference type="InterPro" id="IPR018228">
    <property type="entry name" value="DNase_TatD-rel_CS"/>
</dbReference>
<evidence type="ECO:0000256" key="2">
    <source>
        <dbReference type="ARBA" id="ARBA00022801"/>
    </source>
</evidence>
<feature type="region of interest" description="Disordered" evidence="3">
    <location>
        <begin position="131"/>
        <end position="158"/>
    </location>
</feature>
<dbReference type="FunFam" id="3.20.20.140:FF:000027">
    <property type="entry name" value="putative deoxyribonuclease TATDN2"/>
    <property type="match status" value="1"/>
</dbReference>
<keyword evidence="2" id="KW-0378">Hydrolase</keyword>
<comment type="caution">
    <text evidence="4">The sequence shown here is derived from an EMBL/GenBank/DDBJ whole genome shotgun (WGS) entry which is preliminary data.</text>
</comment>
<gene>
    <name evidence="4" type="ORF">HNY73_019910</name>
</gene>
<name>A0A8T0E6D0_ARGBR</name>
<evidence type="ECO:0000313" key="5">
    <source>
        <dbReference type="Proteomes" id="UP000807504"/>
    </source>
</evidence>
<dbReference type="PROSITE" id="PS01090">
    <property type="entry name" value="TATD_2"/>
    <property type="match status" value="1"/>
</dbReference>